<feature type="domain" description="RQC" evidence="1">
    <location>
        <begin position="24"/>
        <end position="116"/>
    </location>
</feature>
<dbReference type="RefSeq" id="WP_124333145.1">
    <property type="nucleotide sequence ID" value="NZ_BGML01000011.1"/>
</dbReference>
<dbReference type="Pfam" id="PF13451">
    <property type="entry name" value="zf_Tbcl"/>
    <property type="match status" value="1"/>
</dbReference>
<dbReference type="EMBL" id="WNZZ01000003">
    <property type="protein sequence ID" value="MUG21963.1"/>
    <property type="molecule type" value="Genomic_DNA"/>
</dbReference>
<name>A0A6N8ET82_PAEMA</name>
<dbReference type="GO" id="GO:0006281">
    <property type="term" value="P:DNA repair"/>
    <property type="evidence" value="ECO:0007669"/>
    <property type="project" value="InterPro"/>
</dbReference>
<dbReference type="NCBIfam" id="NF041107">
    <property type="entry name" value="RQC_minor_1"/>
    <property type="match status" value="1"/>
</dbReference>
<dbReference type="GO" id="GO:0006260">
    <property type="term" value="P:DNA replication"/>
    <property type="evidence" value="ECO:0007669"/>
    <property type="project" value="InterPro"/>
</dbReference>
<dbReference type="Proteomes" id="UP000442469">
    <property type="component" value="Unassembled WGS sequence"/>
</dbReference>
<dbReference type="InterPro" id="IPR036388">
    <property type="entry name" value="WH-like_DNA-bd_sf"/>
</dbReference>
<evidence type="ECO:0000259" key="2">
    <source>
        <dbReference type="Pfam" id="PF13451"/>
    </source>
</evidence>
<dbReference type="SUPFAM" id="SSF46785">
    <property type="entry name" value="Winged helix' DNA-binding domain"/>
    <property type="match status" value="1"/>
</dbReference>
<evidence type="ECO:0000313" key="3">
    <source>
        <dbReference type="EMBL" id="MUG21963.1"/>
    </source>
</evidence>
<dbReference type="InterPro" id="IPR018982">
    <property type="entry name" value="RQC_domain"/>
</dbReference>
<dbReference type="InterPro" id="IPR036390">
    <property type="entry name" value="WH_DNA-bd_sf"/>
</dbReference>
<feature type="domain" description="Probable zinc-binding" evidence="2">
    <location>
        <begin position="223"/>
        <end position="262"/>
    </location>
</feature>
<evidence type="ECO:0000313" key="4">
    <source>
        <dbReference type="Proteomes" id="UP000442469"/>
    </source>
</evidence>
<dbReference type="InterPro" id="IPR025306">
    <property type="entry name" value="Zn-bnd_dom_prob"/>
</dbReference>
<protein>
    <submittedName>
        <fullName evidence="3">RQC domain protein</fullName>
    </submittedName>
</protein>
<dbReference type="Gene3D" id="1.10.10.10">
    <property type="entry name" value="Winged helix-like DNA-binding domain superfamily/Winged helix DNA-binding domain"/>
    <property type="match status" value="1"/>
</dbReference>
<organism evidence="3 4">
    <name type="scientific">Paenibacillus macerans</name>
    <name type="common">Bacillus macerans</name>
    <dbReference type="NCBI Taxonomy" id="44252"/>
    <lineage>
        <taxon>Bacteria</taxon>
        <taxon>Bacillati</taxon>
        <taxon>Bacillota</taxon>
        <taxon>Bacilli</taxon>
        <taxon>Bacillales</taxon>
        <taxon>Paenibacillaceae</taxon>
        <taxon>Paenibacillus</taxon>
    </lineage>
</organism>
<gene>
    <name evidence="3" type="ORF">GNQ08_05905</name>
</gene>
<dbReference type="AlphaFoldDB" id="A0A6N8ET82"/>
<dbReference type="Pfam" id="PF09382">
    <property type="entry name" value="RQC"/>
    <property type="match status" value="1"/>
</dbReference>
<sequence length="273" mass="31703">MFQKTEREGKKVNDTSDKLMLTEEEVRYMLHAADSIAGCAGRTMLAKILKGSRDKKLLALGLNDSIAYGYYRRLTIANITERVDWMIKNDFLSFSWVGEMPVLVFTERGREIQREQLADLLLSQWKAWVEAGIPVVDMTYLKDRDRSMILLFLQKIANSRDARYIPLLKQWELVDYRKVRHAIGQVIVHLQQGTNQPLVLEGAPVDAGVGDGKPIIGERKSERLKCRDCGARFDWTVEEQDSFRMRGWDPPKRCRECRKERSITRLFDFDGWI</sequence>
<accession>A0A6N8ET82</accession>
<evidence type="ECO:0000259" key="1">
    <source>
        <dbReference type="Pfam" id="PF09382"/>
    </source>
</evidence>
<dbReference type="GO" id="GO:0043138">
    <property type="term" value="F:3'-5' DNA helicase activity"/>
    <property type="evidence" value="ECO:0007669"/>
    <property type="project" value="InterPro"/>
</dbReference>
<comment type="caution">
    <text evidence="3">The sequence shown here is derived from an EMBL/GenBank/DDBJ whole genome shotgun (WGS) entry which is preliminary data.</text>
</comment>
<reference evidence="3 4" key="1">
    <citation type="submission" date="2019-11" db="EMBL/GenBank/DDBJ databases">
        <title>Draft genome sequences of five Paenibacillus species of dairy origin.</title>
        <authorList>
            <person name="Olajide A.M."/>
            <person name="Chen S."/>
            <person name="Lapointe G."/>
        </authorList>
    </citation>
    <scope>NUCLEOTIDE SEQUENCE [LARGE SCALE GENOMIC DNA]</scope>
    <source>
        <strain evidence="3 4">3CT49</strain>
    </source>
</reference>
<proteinExistence type="predicted"/>